<sequence>MVVLAAVAEGDLMQVYVAPVTTKPPREAGGFVEMPMAVKRHLGLDDARCWIVAGEVNRFVWPGPDVRPVRGGDGSPYYGKIPGALLEKVRVAMRAGRVRIVRREE</sequence>
<dbReference type="Proteomes" id="UP001595681">
    <property type="component" value="Unassembled WGS sequence"/>
</dbReference>
<protein>
    <submittedName>
        <fullName evidence="1">Uncharacterized protein</fullName>
    </submittedName>
</protein>
<keyword evidence="2" id="KW-1185">Reference proteome</keyword>
<dbReference type="EMBL" id="JBHRVU010000005">
    <property type="protein sequence ID" value="MFC3443387.1"/>
    <property type="molecule type" value="Genomic_DNA"/>
</dbReference>
<accession>A0ABV7NM32</accession>
<evidence type="ECO:0000313" key="2">
    <source>
        <dbReference type="Proteomes" id="UP001595681"/>
    </source>
</evidence>
<reference evidence="2" key="1">
    <citation type="journal article" date="2019" name="Int. J. Syst. Evol. Microbiol.">
        <title>The Global Catalogue of Microorganisms (GCM) 10K type strain sequencing project: providing services to taxonomists for standard genome sequencing and annotation.</title>
        <authorList>
            <consortium name="The Broad Institute Genomics Platform"/>
            <consortium name="The Broad Institute Genome Sequencing Center for Infectious Disease"/>
            <person name="Wu L."/>
            <person name="Ma J."/>
        </authorList>
    </citation>
    <scope>NUCLEOTIDE SEQUENCE [LARGE SCALE GENOMIC DNA]</scope>
    <source>
        <strain evidence="2">CCM 7491</strain>
    </source>
</reference>
<gene>
    <name evidence="1" type="ORF">ACFOKF_19725</name>
</gene>
<comment type="caution">
    <text evidence="1">The sequence shown here is derived from an EMBL/GenBank/DDBJ whole genome shotgun (WGS) entry which is preliminary data.</text>
</comment>
<dbReference type="RefSeq" id="WP_380798110.1">
    <property type="nucleotide sequence ID" value="NZ_JBHRVU010000005.1"/>
</dbReference>
<evidence type="ECO:0000313" key="1">
    <source>
        <dbReference type="EMBL" id="MFC3443387.1"/>
    </source>
</evidence>
<name>A0ABV7NM32_9SPHN</name>
<proteinExistence type="predicted"/>
<organism evidence="1 2">
    <name type="scientific">Sphingobium rhizovicinum</name>
    <dbReference type="NCBI Taxonomy" id="432308"/>
    <lineage>
        <taxon>Bacteria</taxon>
        <taxon>Pseudomonadati</taxon>
        <taxon>Pseudomonadota</taxon>
        <taxon>Alphaproteobacteria</taxon>
        <taxon>Sphingomonadales</taxon>
        <taxon>Sphingomonadaceae</taxon>
        <taxon>Sphingobium</taxon>
    </lineage>
</organism>